<dbReference type="GO" id="GO:0005524">
    <property type="term" value="F:ATP binding"/>
    <property type="evidence" value="ECO:0007669"/>
    <property type="project" value="UniProtKB-UniRule"/>
</dbReference>
<dbReference type="EMBL" id="CAJMWV010008841">
    <property type="protein sequence ID" value="CAE6536977.1"/>
    <property type="molecule type" value="Genomic_DNA"/>
</dbReference>
<comment type="caution">
    <text evidence="10">The sequence shown here is derived from an EMBL/GenBank/DDBJ whole genome shotgun (WGS) entry which is preliminary data.</text>
</comment>
<gene>
    <name evidence="10" type="ORF">RDB_LOCUS166786</name>
</gene>
<evidence type="ECO:0000256" key="4">
    <source>
        <dbReference type="ARBA" id="ARBA00022840"/>
    </source>
</evidence>
<reference evidence="10" key="1">
    <citation type="submission" date="2021-01" db="EMBL/GenBank/DDBJ databases">
        <authorList>
            <person name="Kaushik A."/>
        </authorList>
    </citation>
    <scope>NUCLEOTIDE SEQUENCE</scope>
    <source>
        <strain evidence="10">AG3-1AP</strain>
    </source>
</reference>
<dbReference type="OrthoDB" id="541276at2759"/>
<dbReference type="InterPro" id="IPR001656">
    <property type="entry name" value="PsdUridine_synth_TruD"/>
</dbReference>
<comment type="similarity">
    <text evidence="1">Belongs to the pseudouridine synthase TruD family.</text>
</comment>
<evidence type="ECO:0000259" key="9">
    <source>
        <dbReference type="PROSITE" id="PS50984"/>
    </source>
</evidence>
<dbReference type="PROSITE" id="PS50011">
    <property type="entry name" value="PROTEIN_KINASE_DOM"/>
    <property type="match status" value="1"/>
</dbReference>
<dbReference type="Pfam" id="PF01142">
    <property type="entry name" value="TruD"/>
    <property type="match status" value="1"/>
</dbReference>
<feature type="compositionally biased region" description="Basic residues" evidence="7">
    <location>
        <begin position="734"/>
        <end position="743"/>
    </location>
</feature>
<dbReference type="SUPFAM" id="SSF55120">
    <property type="entry name" value="Pseudouridine synthase"/>
    <property type="match status" value="1"/>
</dbReference>
<protein>
    <recommendedName>
        <fullName evidence="12">Protein kinase domain-containing protein</fullName>
    </recommendedName>
</protein>
<dbReference type="InterPro" id="IPR008271">
    <property type="entry name" value="Ser/Thr_kinase_AS"/>
</dbReference>
<proteinExistence type="inferred from homology"/>
<evidence type="ECO:0000256" key="2">
    <source>
        <dbReference type="ARBA" id="ARBA00022694"/>
    </source>
</evidence>
<evidence type="ECO:0000256" key="5">
    <source>
        <dbReference type="ARBA" id="ARBA00023235"/>
    </source>
</evidence>
<dbReference type="Pfam" id="PF00069">
    <property type="entry name" value="Pkinase"/>
    <property type="match status" value="1"/>
</dbReference>
<dbReference type="GO" id="GO:0008033">
    <property type="term" value="P:tRNA processing"/>
    <property type="evidence" value="ECO:0007669"/>
    <property type="project" value="UniProtKB-KW"/>
</dbReference>
<dbReference type="Gene3D" id="3.30.2350.20">
    <property type="entry name" value="TruD, catalytic domain"/>
    <property type="match status" value="1"/>
</dbReference>
<evidence type="ECO:0000256" key="1">
    <source>
        <dbReference type="ARBA" id="ARBA00007953"/>
    </source>
</evidence>
<keyword evidence="4 6" id="KW-0067">ATP-binding</keyword>
<evidence type="ECO:0000256" key="3">
    <source>
        <dbReference type="ARBA" id="ARBA00022741"/>
    </source>
</evidence>
<keyword evidence="3 6" id="KW-0547">Nucleotide-binding</keyword>
<dbReference type="SUPFAM" id="SSF56112">
    <property type="entry name" value="Protein kinase-like (PK-like)"/>
    <property type="match status" value="1"/>
</dbReference>
<feature type="domain" description="Protein kinase" evidence="8">
    <location>
        <begin position="42"/>
        <end position="302"/>
    </location>
</feature>
<dbReference type="AlphaFoldDB" id="A0A8H3DP50"/>
<name>A0A8H3DP50_9AGAM</name>
<evidence type="ECO:0000313" key="11">
    <source>
        <dbReference type="Proteomes" id="UP000663831"/>
    </source>
</evidence>
<dbReference type="PROSITE" id="PS00107">
    <property type="entry name" value="PROTEIN_KINASE_ATP"/>
    <property type="match status" value="1"/>
</dbReference>
<evidence type="ECO:0008006" key="12">
    <source>
        <dbReference type="Google" id="ProtNLM"/>
    </source>
</evidence>
<feature type="compositionally biased region" description="Basic and acidic residues" evidence="7">
    <location>
        <begin position="14"/>
        <end position="23"/>
    </location>
</feature>
<dbReference type="GO" id="GO:0003723">
    <property type="term" value="F:RNA binding"/>
    <property type="evidence" value="ECO:0007669"/>
    <property type="project" value="InterPro"/>
</dbReference>
<evidence type="ECO:0000259" key="8">
    <source>
        <dbReference type="PROSITE" id="PS50011"/>
    </source>
</evidence>
<evidence type="ECO:0000256" key="6">
    <source>
        <dbReference type="PROSITE-ProRule" id="PRU10141"/>
    </source>
</evidence>
<feature type="domain" description="TRUD" evidence="9">
    <location>
        <begin position="887"/>
        <end position="969"/>
    </location>
</feature>
<dbReference type="InterPro" id="IPR000719">
    <property type="entry name" value="Prot_kinase_dom"/>
</dbReference>
<organism evidence="10 11">
    <name type="scientific">Rhizoctonia solani</name>
    <dbReference type="NCBI Taxonomy" id="456999"/>
    <lineage>
        <taxon>Eukaryota</taxon>
        <taxon>Fungi</taxon>
        <taxon>Dikarya</taxon>
        <taxon>Basidiomycota</taxon>
        <taxon>Agaricomycotina</taxon>
        <taxon>Agaricomycetes</taxon>
        <taxon>Cantharellales</taxon>
        <taxon>Ceratobasidiaceae</taxon>
        <taxon>Rhizoctonia</taxon>
    </lineage>
</organism>
<dbReference type="InterPro" id="IPR011009">
    <property type="entry name" value="Kinase-like_dom_sf"/>
</dbReference>
<dbReference type="GO" id="GO:0001522">
    <property type="term" value="P:pseudouridine synthesis"/>
    <property type="evidence" value="ECO:0007669"/>
    <property type="project" value="InterPro"/>
</dbReference>
<feature type="binding site" evidence="6">
    <location>
        <position position="73"/>
    </location>
    <ligand>
        <name>ATP</name>
        <dbReference type="ChEBI" id="CHEBI:30616"/>
    </ligand>
</feature>
<dbReference type="InterPro" id="IPR020103">
    <property type="entry name" value="PsdUridine_synth_cat_dom_sf"/>
</dbReference>
<dbReference type="GO" id="GO:0009982">
    <property type="term" value="F:pseudouridine synthase activity"/>
    <property type="evidence" value="ECO:0007669"/>
    <property type="project" value="InterPro"/>
</dbReference>
<dbReference type="GO" id="GO:0004672">
    <property type="term" value="F:protein kinase activity"/>
    <property type="evidence" value="ECO:0007669"/>
    <property type="project" value="InterPro"/>
</dbReference>
<dbReference type="InterPro" id="IPR020119">
    <property type="entry name" value="PsdUridine_synth_TruD_CS"/>
</dbReference>
<dbReference type="InterPro" id="IPR017441">
    <property type="entry name" value="Protein_kinase_ATP_BS"/>
</dbReference>
<dbReference type="PANTHER" id="PTHR13326">
    <property type="entry name" value="TRNA PSEUDOURIDINE SYNTHASE D"/>
    <property type="match status" value="1"/>
</dbReference>
<dbReference type="CDD" id="cd02576">
    <property type="entry name" value="PseudoU_synth_ScPUS7"/>
    <property type="match status" value="1"/>
</dbReference>
<dbReference type="PROSITE" id="PS50984">
    <property type="entry name" value="TRUD"/>
    <property type="match status" value="1"/>
</dbReference>
<keyword evidence="5" id="KW-0413">Isomerase</keyword>
<feature type="region of interest" description="Disordered" evidence="7">
    <location>
        <begin position="612"/>
        <end position="688"/>
    </location>
</feature>
<dbReference type="Proteomes" id="UP000663831">
    <property type="component" value="Unassembled WGS sequence"/>
</dbReference>
<evidence type="ECO:0000256" key="7">
    <source>
        <dbReference type="SAM" id="MobiDB-lite"/>
    </source>
</evidence>
<dbReference type="PROSITE" id="PS00108">
    <property type="entry name" value="PROTEIN_KINASE_ST"/>
    <property type="match status" value="1"/>
</dbReference>
<feature type="compositionally biased region" description="Polar residues" evidence="7">
    <location>
        <begin position="633"/>
        <end position="642"/>
    </location>
</feature>
<evidence type="ECO:0000313" key="10">
    <source>
        <dbReference type="EMBL" id="CAE6536977.1"/>
    </source>
</evidence>
<feature type="region of interest" description="Disordered" evidence="7">
    <location>
        <begin position="1"/>
        <end position="25"/>
    </location>
</feature>
<dbReference type="Gene3D" id="1.10.510.10">
    <property type="entry name" value="Transferase(Phosphotransferase) domain 1"/>
    <property type="match status" value="1"/>
</dbReference>
<dbReference type="SMART" id="SM00220">
    <property type="entry name" value="S_TKc"/>
    <property type="match status" value="1"/>
</dbReference>
<dbReference type="GO" id="GO:0005634">
    <property type="term" value="C:nucleus"/>
    <property type="evidence" value="ECO:0007669"/>
    <property type="project" value="TreeGrafter"/>
</dbReference>
<dbReference type="PANTHER" id="PTHR13326:SF21">
    <property type="entry name" value="PSEUDOURIDYLATE SYNTHASE PUS7L"/>
    <property type="match status" value="1"/>
</dbReference>
<keyword evidence="2" id="KW-0819">tRNA processing</keyword>
<sequence>MPRHASDPTPHSTKRSDSPDSRGTHFPSWMLDLEGTKVKGVLRLGRVLGTGAFGVVYVGAGSQFGDNRPVAVKVLSATHMDSRRRRQIEHEMLCHSRVSEHPNIVTLHTVLIDVMAYYAVMDLHADGDLFKCITEDEFYVGNDALIKTVFSQLLDAVEFCHKKGVYHRDLKPENILCRNGGNTVLLTDFGLATRNTFSQDFRCGSEFYMSPVKAYSTVHNDIWALGVILVNLITSRNPWKCAELQDEGFASFHSNPAPYITDTLPVSRDALFLILGIFKIPYKSRISISRIRVAMANIDRFLLTPAQASSTSYNARETAAHLFDIIADRRPHLLTEYYEDICAYFPDVAMGLCERLRLDMSEYGLINDVDDIFSENAPDPVRYIRQELAEWSVPIPIEIRPEELEDIIGYPQSPDMSRDNSAETIASGGPITPDTHPTYVVDDVPEVSLDEAEGLEERLDEMEIGKLADLPPVTTLSTFSSRIAQVTPKIYDVKNLLPPSITLLGRQIPEDYVFQGSEKDVGITEYISHDITSVEGIIKQRFTDFLVYEIDLEGNVVHVRELGKPEGPKLPAPPETVPEEAETMSGEWDTNVEEKLAELLSEDVRVQFKQLYEEGPEPPLVSDSGWEGRSKGETQTGDTTSALEEATEPLEADSGRGRGRSRGRDRGRGRGRGGRGGTRREDTRRVLTDPIVSKEMRTSVHQAVRNLFNGKFETETSEITGEEGSRVVIKWTHRGSGRRGRGRGGRDRSTPTLPPFIHFTLQKTNRDTQDALGHLSRLLKVPARDLSTAGTKDKRGVTTQRVCLKRGRLTVEDVWKVTNGLTGRRSPEDVLKQRGERGVRVSDINYRRGYLELGMLKGNEFVITLRNVKAESTEVIDKAMHSLKEHGFINYYGMQRFGTSAIPTHSIGLALLRSDWKLATSLLLRPRPGEYSETEAGRRAWVEEKDLEQALRLIPRRCVAERYLVIYAL</sequence>
<feature type="compositionally biased region" description="Basic and acidic residues" evidence="7">
    <location>
        <begin position="678"/>
        <end position="688"/>
    </location>
</feature>
<dbReference type="InterPro" id="IPR011760">
    <property type="entry name" value="PsdUridine_synth_TruD_insert"/>
</dbReference>
<feature type="region of interest" description="Disordered" evidence="7">
    <location>
        <begin position="734"/>
        <end position="754"/>
    </location>
</feature>
<accession>A0A8H3DP50</accession>
<dbReference type="PROSITE" id="PS01268">
    <property type="entry name" value="UPF0024"/>
    <property type="match status" value="1"/>
</dbReference>
<dbReference type="InterPro" id="IPR042214">
    <property type="entry name" value="TruD_catalytic"/>
</dbReference>